<dbReference type="EC" id="2.5.1.21" evidence="3 5"/>
<comment type="cofactor">
    <cofactor evidence="1 5">
        <name>Mg(2+)</name>
        <dbReference type="ChEBI" id="CHEBI:18420"/>
    </cofactor>
</comment>
<dbReference type="SFLD" id="SFLDS00005">
    <property type="entry name" value="Isoprenoid_Synthase_Type_I"/>
    <property type="match status" value="1"/>
</dbReference>
<dbReference type="InterPro" id="IPR002060">
    <property type="entry name" value="Squ/phyt_synthse"/>
</dbReference>
<evidence type="ECO:0000256" key="3">
    <source>
        <dbReference type="ARBA" id="ARBA00012373"/>
    </source>
</evidence>
<dbReference type="Proteomes" id="UP000037035">
    <property type="component" value="Unassembled WGS sequence"/>
</dbReference>
<comment type="function">
    <text evidence="5">Catalyzes the condensation of 2 farnesyl pyrophosphate (FPP) moieties to form squalene.</text>
</comment>
<evidence type="ECO:0000256" key="4">
    <source>
        <dbReference type="ARBA" id="ARBA00022679"/>
    </source>
</evidence>
<dbReference type="SFLD" id="SFLDG01018">
    <property type="entry name" value="Squalene/Phytoene_Synthase_Lik"/>
    <property type="match status" value="1"/>
</dbReference>
<dbReference type="InterPro" id="IPR019845">
    <property type="entry name" value="Squalene/phytoene_synthase_CS"/>
</dbReference>
<comment type="caution">
    <text evidence="7">The sequence shown here is derived from an EMBL/GenBank/DDBJ whole genome shotgun (WGS) entry which is preliminary data.</text>
</comment>
<comment type="catalytic activity">
    <reaction evidence="5">
        <text>2 (2E,6E)-farnesyl diphosphate + NADPH + H(+) = squalene + 2 diphosphate + NADP(+)</text>
        <dbReference type="Rhea" id="RHEA:32295"/>
        <dbReference type="ChEBI" id="CHEBI:15378"/>
        <dbReference type="ChEBI" id="CHEBI:15440"/>
        <dbReference type="ChEBI" id="CHEBI:33019"/>
        <dbReference type="ChEBI" id="CHEBI:57783"/>
        <dbReference type="ChEBI" id="CHEBI:58349"/>
        <dbReference type="ChEBI" id="CHEBI:175763"/>
        <dbReference type="EC" id="2.5.1.21"/>
    </reaction>
</comment>
<dbReference type="PROSITE" id="PS01045">
    <property type="entry name" value="SQUALEN_PHYTOEN_SYN_2"/>
    <property type="match status" value="1"/>
</dbReference>
<dbReference type="InterPro" id="IPR033904">
    <property type="entry name" value="Trans_IPPS_HH"/>
</dbReference>
<dbReference type="PANTHER" id="PTHR11626:SF2">
    <property type="entry name" value="SQUALENE SYNTHASE"/>
    <property type="match status" value="1"/>
</dbReference>
<proteinExistence type="inferred from homology"/>
<dbReference type="OrthoDB" id="431150at2759"/>
<dbReference type="InterPro" id="IPR008949">
    <property type="entry name" value="Isoprenoid_synthase_dom_sf"/>
</dbReference>
<evidence type="ECO:0000313" key="7">
    <source>
        <dbReference type="EMBL" id="KNZ53314.1"/>
    </source>
</evidence>
<dbReference type="Gene3D" id="1.10.600.10">
    <property type="entry name" value="Farnesyl Diphosphate Synthase"/>
    <property type="match status" value="1"/>
</dbReference>
<keyword evidence="8" id="KW-1185">Reference proteome</keyword>
<dbReference type="STRING" id="27349.A0A0L6UXS9"/>
<dbReference type="NCBIfam" id="TIGR01559">
    <property type="entry name" value="squal_synth"/>
    <property type="match status" value="1"/>
</dbReference>
<dbReference type="CDD" id="cd00683">
    <property type="entry name" value="Trans_IPPS_HH"/>
    <property type="match status" value="1"/>
</dbReference>
<sequence>MYSADSHACGCGLNLDTVATKLRYGGEAPIPAVGHAVFAGAGLCCEALAFSCGAVNRKTAHSEPAKDRNHFNTTKHHHPWISWDWSGWPSDIPMNSRHWPTTSFGMTHPTWKNIQSQSSSENFLLIVPYQLIDKLPIFFFFHVFLNRITRINEPNMKACWSFLDQTSRSFSAVIKELDGELSRVVCIFYLVLRGLDTVEDDMSIDIQIKENLLKSFYQKLDLPGWNFDGCRSPLTAPLEIVFFISRSPTEKDRNLLVEFDKIISEFQVLDLKYRTIIIDVTARMGSGMARFARAAVEGEGVFSIDTMGAFDGYCHYVAGLVGEGLSRLFSMSGKENEELGYQLRLSNSMGLLLQKTNILRDFREDVDAGRIFWPEAIWAKFAPQPRLLTEPRYQQQARWALTEMTIDALSHAIDSLEYMTLLKNQSIFNFCAIPQVMAIATLELCFDNLDVFQKNVKIRRSLMALLISKAINPRDLSYIFVDFANRIHQRADPSDPNYLKLCMGREPLSELHYAVESAAIIFGRPDCVKHPRCACQPTAGPAPNRPPTTHGSGPEAQDGSGRPQVHPHHRFQCPRAHPCRLGHPWLLGLSCY</sequence>
<dbReference type="GO" id="GO:0005789">
    <property type="term" value="C:endoplasmic reticulum membrane"/>
    <property type="evidence" value="ECO:0007669"/>
    <property type="project" value="TreeGrafter"/>
</dbReference>
<name>A0A0L6UXS9_9BASI</name>
<dbReference type="GO" id="GO:0051996">
    <property type="term" value="F:squalene synthase [NAD(P)H] activity"/>
    <property type="evidence" value="ECO:0007669"/>
    <property type="project" value="UniProtKB-UniRule"/>
</dbReference>
<protein>
    <recommendedName>
        <fullName evidence="3 5">Squalene synthase</fullName>
        <shortName evidence="5">SQS</shortName>
        <shortName evidence="5">SS</shortName>
        <ecNumber evidence="3 5">2.5.1.21</ecNumber>
    </recommendedName>
</protein>
<dbReference type="GO" id="GO:0045338">
    <property type="term" value="P:farnesyl diphosphate metabolic process"/>
    <property type="evidence" value="ECO:0007669"/>
    <property type="project" value="InterPro"/>
</dbReference>
<dbReference type="InterPro" id="IPR044844">
    <property type="entry name" value="Trans_IPPS_euk-type"/>
</dbReference>
<dbReference type="EMBL" id="LAVV01008259">
    <property type="protein sequence ID" value="KNZ53314.1"/>
    <property type="molecule type" value="Genomic_DNA"/>
</dbReference>
<dbReference type="PANTHER" id="PTHR11626">
    <property type="entry name" value="FARNESYL-DIPHOSPHATE FARNESYLTRANSFERASE"/>
    <property type="match status" value="1"/>
</dbReference>
<dbReference type="FunFam" id="1.10.600.10:FF:000023">
    <property type="entry name" value="Squalene synthase"/>
    <property type="match status" value="1"/>
</dbReference>
<reference evidence="7 8" key="1">
    <citation type="submission" date="2015-08" db="EMBL/GenBank/DDBJ databases">
        <title>Next Generation Sequencing and Analysis of the Genome of Puccinia sorghi L Schw, the Causal Agent of Maize Common Rust.</title>
        <authorList>
            <person name="Rochi L."/>
            <person name="Burguener G."/>
            <person name="Darino M."/>
            <person name="Turjanski A."/>
            <person name="Kreff E."/>
            <person name="Dieguez M.J."/>
            <person name="Sacco F."/>
        </authorList>
    </citation>
    <scope>NUCLEOTIDE SEQUENCE [LARGE SCALE GENOMIC DNA]</scope>
    <source>
        <strain evidence="7 8">RO10H11247</strain>
    </source>
</reference>
<dbReference type="PROSITE" id="PS01044">
    <property type="entry name" value="SQUALEN_PHYTOEN_SYN_1"/>
    <property type="match status" value="1"/>
</dbReference>
<dbReference type="UniPathway" id="UPA00767">
    <property type="reaction ID" value="UER00751"/>
</dbReference>
<accession>A0A0L6UXS9</accession>
<dbReference type="AlphaFoldDB" id="A0A0L6UXS9"/>
<dbReference type="SUPFAM" id="SSF48576">
    <property type="entry name" value="Terpenoid synthases"/>
    <property type="match status" value="1"/>
</dbReference>
<evidence type="ECO:0000256" key="6">
    <source>
        <dbReference type="SAM" id="MobiDB-lite"/>
    </source>
</evidence>
<gene>
    <name evidence="7" type="ORF">VP01_3281g2</name>
</gene>
<comment type="catalytic activity">
    <reaction evidence="5">
        <text>2 (2E,6E)-farnesyl diphosphate + NADH + H(+) = squalene + 2 diphosphate + NAD(+)</text>
        <dbReference type="Rhea" id="RHEA:32299"/>
        <dbReference type="ChEBI" id="CHEBI:15378"/>
        <dbReference type="ChEBI" id="CHEBI:15440"/>
        <dbReference type="ChEBI" id="CHEBI:33019"/>
        <dbReference type="ChEBI" id="CHEBI:57540"/>
        <dbReference type="ChEBI" id="CHEBI:57945"/>
        <dbReference type="ChEBI" id="CHEBI:175763"/>
        <dbReference type="EC" id="2.5.1.21"/>
    </reaction>
</comment>
<dbReference type="VEuPathDB" id="FungiDB:VP01_3281g2"/>
<keyword evidence="4 5" id="KW-0808">Transferase</keyword>
<comment type="pathway">
    <text evidence="5">Terpene metabolism; lanosterol biosynthesis; lanosterol from farnesyl diphosphate: step 1/3.</text>
</comment>
<feature type="region of interest" description="Disordered" evidence="6">
    <location>
        <begin position="538"/>
        <end position="569"/>
    </location>
</feature>
<comment type="similarity">
    <text evidence="2 5">Belongs to the phytoene/squalene synthase family.</text>
</comment>
<dbReference type="GO" id="GO:0055056">
    <property type="term" value="F:D-glucose transmembrane transporter activity"/>
    <property type="evidence" value="ECO:0007669"/>
    <property type="project" value="UniProtKB-UniRule"/>
</dbReference>
<evidence type="ECO:0000256" key="1">
    <source>
        <dbReference type="ARBA" id="ARBA00001946"/>
    </source>
</evidence>
<dbReference type="InterPro" id="IPR006449">
    <property type="entry name" value="Squal_synth-like"/>
</dbReference>
<dbReference type="GO" id="GO:0006696">
    <property type="term" value="P:ergosterol biosynthetic process"/>
    <property type="evidence" value="ECO:0007669"/>
    <property type="project" value="TreeGrafter"/>
</dbReference>
<evidence type="ECO:0000313" key="8">
    <source>
        <dbReference type="Proteomes" id="UP000037035"/>
    </source>
</evidence>
<dbReference type="Pfam" id="PF00494">
    <property type="entry name" value="SQS_PSY"/>
    <property type="match status" value="1"/>
</dbReference>
<evidence type="ECO:0000256" key="5">
    <source>
        <dbReference type="RuleBase" id="RU368088"/>
    </source>
</evidence>
<organism evidence="7 8">
    <name type="scientific">Puccinia sorghi</name>
    <dbReference type="NCBI Taxonomy" id="27349"/>
    <lineage>
        <taxon>Eukaryota</taxon>
        <taxon>Fungi</taxon>
        <taxon>Dikarya</taxon>
        <taxon>Basidiomycota</taxon>
        <taxon>Pucciniomycotina</taxon>
        <taxon>Pucciniomycetes</taxon>
        <taxon>Pucciniales</taxon>
        <taxon>Pucciniaceae</taxon>
        <taxon>Puccinia</taxon>
    </lineage>
</organism>
<evidence type="ECO:0000256" key="2">
    <source>
        <dbReference type="ARBA" id="ARBA00006251"/>
    </source>
</evidence>